<keyword evidence="2" id="KW-1185">Reference proteome</keyword>
<dbReference type="InterPro" id="IPR036866">
    <property type="entry name" value="RibonucZ/Hydroxyglut_hydro"/>
</dbReference>
<dbReference type="Gene3D" id="3.60.15.10">
    <property type="entry name" value="Ribonuclease Z/Hydroxyacylglutathione hydrolase-like"/>
    <property type="match status" value="1"/>
</dbReference>
<dbReference type="Pfam" id="PF13483">
    <property type="entry name" value="Lactamase_B_3"/>
    <property type="match status" value="1"/>
</dbReference>
<dbReference type="OrthoDB" id="3190691at2"/>
<evidence type="ECO:0000313" key="1">
    <source>
        <dbReference type="EMBL" id="SFF77590.1"/>
    </source>
</evidence>
<dbReference type="InterPro" id="IPR050114">
    <property type="entry name" value="UPF0173_UPF0282_UlaG_hydrolase"/>
</dbReference>
<proteinExistence type="predicted"/>
<gene>
    <name evidence="1" type="ORF">SAMN05421541_121108</name>
</gene>
<name>A0A1I2LGI4_9ACTN</name>
<organism evidence="1 2">
    <name type="scientific">Actinoplanes philippinensis</name>
    <dbReference type="NCBI Taxonomy" id="35752"/>
    <lineage>
        <taxon>Bacteria</taxon>
        <taxon>Bacillati</taxon>
        <taxon>Actinomycetota</taxon>
        <taxon>Actinomycetes</taxon>
        <taxon>Micromonosporales</taxon>
        <taxon>Micromonosporaceae</taxon>
        <taxon>Actinoplanes</taxon>
    </lineage>
</organism>
<evidence type="ECO:0000313" key="2">
    <source>
        <dbReference type="Proteomes" id="UP000199645"/>
    </source>
</evidence>
<dbReference type="EMBL" id="FONV01000021">
    <property type="protein sequence ID" value="SFF77590.1"/>
    <property type="molecule type" value="Genomic_DNA"/>
</dbReference>
<dbReference type="AlphaFoldDB" id="A0A1I2LGI4"/>
<dbReference type="PANTHER" id="PTHR43546:SF3">
    <property type="entry name" value="UPF0173 METAL-DEPENDENT HYDROLASE MJ1163"/>
    <property type="match status" value="1"/>
</dbReference>
<dbReference type="STRING" id="35752.SAMN05421541_121108"/>
<sequence>MRLIKFTHACVRLEDGDRRLLVDPGELAEDEAFEGVTDILVTHEHDDHVDLERIVALAGVRPLRIHGPASVRTLADEAGIGDVVTVVAAGDVFEAAGFPVTAVGGRHAEIYDGLPGCPNLGYVIDGVYHPGDSYFVPDIAVHTLLVPAAAPWGRHREAIEMTRAVAPDRAFPIHDRALSTDVGYGNFDAWMEHKGGTDYARIPLGESVTL</sequence>
<protein>
    <submittedName>
        <fullName evidence="1">L-ascorbate metabolism protein UlaG, beta-lactamase superfamily</fullName>
    </submittedName>
</protein>
<reference evidence="1 2" key="1">
    <citation type="submission" date="2016-10" db="EMBL/GenBank/DDBJ databases">
        <authorList>
            <person name="de Groot N.N."/>
        </authorList>
    </citation>
    <scope>NUCLEOTIDE SEQUENCE [LARGE SCALE GENOMIC DNA]</scope>
    <source>
        <strain evidence="1 2">DSM 43019</strain>
    </source>
</reference>
<dbReference type="Proteomes" id="UP000199645">
    <property type="component" value="Unassembled WGS sequence"/>
</dbReference>
<dbReference type="RefSeq" id="WP_093621365.1">
    <property type="nucleotide sequence ID" value="NZ_BOMT01000073.1"/>
</dbReference>
<accession>A0A1I2LGI4</accession>
<dbReference type="PANTHER" id="PTHR43546">
    <property type="entry name" value="UPF0173 METAL-DEPENDENT HYDROLASE MJ1163-RELATED"/>
    <property type="match status" value="1"/>
</dbReference>
<dbReference type="SUPFAM" id="SSF56281">
    <property type="entry name" value="Metallo-hydrolase/oxidoreductase"/>
    <property type="match status" value="1"/>
</dbReference>